<reference evidence="2 3" key="1">
    <citation type="submission" date="2020-05" db="EMBL/GenBank/DDBJ databases">
        <title>Bremerella alba sp. nov., a novel planctomycete isolated from the surface of the macroalga Fucus spiralis.</title>
        <authorList>
            <person name="Godinho O."/>
            <person name="Botelho R."/>
            <person name="Albuquerque L."/>
            <person name="Wiegand S."/>
            <person name="Da Costa M.S."/>
            <person name="Lobo-Da-Cunha A."/>
            <person name="Jogler C."/>
            <person name="Lage O.M."/>
        </authorList>
    </citation>
    <scope>NUCLEOTIDE SEQUENCE [LARGE SCALE GENOMIC DNA]</scope>
    <source>
        <strain evidence="2 3">FF15</strain>
    </source>
</reference>
<dbReference type="AlphaFoldDB" id="A0A7V8V9K2"/>
<keyword evidence="3" id="KW-1185">Reference proteome</keyword>
<evidence type="ECO:0000256" key="1">
    <source>
        <dbReference type="SAM" id="SignalP"/>
    </source>
</evidence>
<comment type="caution">
    <text evidence="2">The sequence shown here is derived from an EMBL/GenBank/DDBJ whole genome shotgun (WGS) entry which is preliminary data.</text>
</comment>
<dbReference type="EMBL" id="JABRWO010000015">
    <property type="protein sequence ID" value="MBA2117462.1"/>
    <property type="molecule type" value="Genomic_DNA"/>
</dbReference>
<feature type="signal peptide" evidence="1">
    <location>
        <begin position="1"/>
        <end position="22"/>
    </location>
</feature>
<sequence>MIRRIGSSLLLSLLLLPVSLVAEQPGLAELSDGLDIDRSKPPRVLRDNRARLMIYHQGQAASALPHWWHHPELLIKVTKVAQHGPLGQMVIQRQDVETPLSMLLLTPRGPIIQEEEPLLGIDR</sequence>
<name>A0A7V8V9K2_9BACT</name>
<organism evidence="2 3">
    <name type="scientific">Bremerella alba</name>
    <dbReference type="NCBI Taxonomy" id="980252"/>
    <lineage>
        <taxon>Bacteria</taxon>
        <taxon>Pseudomonadati</taxon>
        <taxon>Planctomycetota</taxon>
        <taxon>Planctomycetia</taxon>
        <taxon>Pirellulales</taxon>
        <taxon>Pirellulaceae</taxon>
        <taxon>Bremerella</taxon>
    </lineage>
</organism>
<protein>
    <submittedName>
        <fullName evidence="2">Uncharacterized protein</fullName>
    </submittedName>
</protein>
<feature type="chain" id="PRO_5031237875" evidence="1">
    <location>
        <begin position="23"/>
        <end position="123"/>
    </location>
</feature>
<dbReference type="RefSeq" id="WP_207398841.1">
    <property type="nucleotide sequence ID" value="NZ_JABRWO010000015.1"/>
</dbReference>
<evidence type="ECO:0000313" key="3">
    <source>
        <dbReference type="Proteomes" id="UP000551616"/>
    </source>
</evidence>
<proteinExistence type="predicted"/>
<accession>A0A7V8V9K2</accession>
<keyword evidence="1" id="KW-0732">Signal</keyword>
<evidence type="ECO:0000313" key="2">
    <source>
        <dbReference type="EMBL" id="MBA2117462.1"/>
    </source>
</evidence>
<dbReference type="Proteomes" id="UP000551616">
    <property type="component" value="Unassembled WGS sequence"/>
</dbReference>
<gene>
    <name evidence="2" type="ORF">HOV93_46610</name>
</gene>